<sequence length="439" mass="47930">MPKTDTVLTTHTTPADTHVQALARRMVAPLCGLVTTMGITAQRRHGPRFLLASGDLTRAHRLLNVEMPGTHSVGACGTSLEDVVLRTLAEGVERYCTMAAARTRTVLHARHQDMRTLSPSALFTTPQYARPGFPFTPYDPDDRLGWTPMRSLTDGTDWWVPAQFTLAGYALNRAADEPLLGPAVSTGTAAHTDPGRALLGALQELVQLDAVMGHWYTDAPAFKILPDARTRALYDTIEARWGPHTPRPQFHLLANPDLPGFSVVCLLSGTEAPVLSTGLGADFTLARAMYKALMEAVTLTTLCRWKLIERANGNTPPPPGDQIYDIENNALHYALPQHAPIVWERFARSRPVAASDLAPDTTGSPRVLARRLVDAFTGTGKQLLYADLSTRDARQLGFTVARVWSPDTLSLCLPSAPPAAHPRFTAYGDLTYNHPHPYP</sequence>
<dbReference type="PANTHER" id="PTHR37809:SF1">
    <property type="entry name" value="RIBOSOMAL PROTEIN S12 METHYLTHIOTRANSFERASE ACCESSORY FACTOR YCAO"/>
    <property type="match status" value="1"/>
</dbReference>
<dbReference type="Gene3D" id="3.30.40.250">
    <property type="match status" value="1"/>
</dbReference>
<dbReference type="PANTHER" id="PTHR37809">
    <property type="entry name" value="RIBOSOMAL PROTEIN S12 METHYLTHIOTRANSFERASE ACCESSORY FACTOR YCAO"/>
    <property type="match status" value="1"/>
</dbReference>
<proteinExistence type="predicted"/>
<dbReference type="Gene3D" id="3.30.1330.230">
    <property type="match status" value="1"/>
</dbReference>
<dbReference type="PROSITE" id="PS51664">
    <property type="entry name" value="YCAO"/>
    <property type="match status" value="1"/>
</dbReference>
<name>A0ABN3K5M9_9ACTN</name>
<comment type="caution">
    <text evidence="2">The sequence shown here is derived from an EMBL/GenBank/DDBJ whole genome shotgun (WGS) entry which is preliminary data.</text>
</comment>
<accession>A0ABN3K5M9</accession>
<dbReference type="Pfam" id="PF02624">
    <property type="entry name" value="YcaO"/>
    <property type="match status" value="1"/>
</dbReference>
<dbReference type="Gene3D" id="3.30.160.660">
    <property type="match status" value="1"/>
</dbReference>
<reference evidence="2 3" key="1">
    <citation type="journal article" date="2019" name="Int. J. Syst. Evol. Microbiol.">
        <title>The Global Catalogue of Microorganisms (GCM) 10K type strain sequencing project: providing services to taxonomists for standard genome sequencing and annotation.</title>
        <authorList>
            <consortium name="The Broad Institute Genomics Platform"/>
            <consortium name="The Broad Institute Genome Sequencing Center for Infectious Disease"/>
            <person name="Wu L."/>
            <person name="Ma J."/>
        </authorList>
    </citation>
    <scope>NUCLEOTIDE SEQUENCE [LARGE SCALE GENOMIC DNA]</scope>
    <source>
        <strain evidence="2 3">JCM 3325</strain>
    </source>
</reference>
<evidence type="ECO:0000259" key="1">
    <source>
        <dbReference type="PROSITE" id="PS51664"/>
    </source>
</evidence>
<dbReference type="Proteomes" id="UP001501231">
    <property type="component" value="Unassembled WGS sequence"/>
</dbReference>
<keyword evidence="3" id="KW-1185">Reference proteome</keyword>
<feature type="domain" description="YcaO" evidence="1">
    <location>
        <begin position="75"/>
        <end position="439"/>
    </location>
</feature>
<evidence type="ECO:0000313" key="3">
    <source>
        <dbReference type="Proteomes" id="UP001501231"/>
    </source>
</evidence>
<gene>
    <name evidence="2" type="ORF">GCM10010191_75020</name>
</gene>
<dbReference type="RefSeq" id="WP_344595610.1">
    <property type="nucleotide sequence ID" value="NZ_BAAARW010000031.1"/>
</dbReference>
<dbReference type="EMBL" id="BAAARW010000031">
    <property type="protein sequence ID" value="GAA2446880.1"/>
    <property type="molecule type" value="Genomic_DNA"/>
</dbReference>
<protein>
    <submittedName>
        <fullName evidence="2">YcaO-like family protein</fullName>
    </submittedName>
</protein>
<evidence type="ECO:0000313" key="2">
    <source>
        <dbReference type="EMBL" id="GAA2446880.1"/>
    </source>
</evidence>
<dbReference type="InterPro" id="IPR003776">
    <property type="entry name" value="YcaO-like_dom"/>
</dbReference>
<organism evidence="2 3">
    <name type="scientific">Actinomadura vinacea</name>
    <dbReference type="NCBI Taxonomy" id="115336"/>
    <lineage>
        <taxon>Bacteria</taxon>
        <taxon>Bacillati</taxon>
        <taxon>Actinomycetota</taxon>
        <taxon>Actinomycetes</taxon>
        <taxon>Streptosporangiales</taxon>
        <taxon>Thermomonosporaceae</taxon>
        <taxon>Actinomadura</taxon>
    </lineage>
</organism>